<evidence type="ECO:0008006" key="4">
    <source>
        <dbReference type="Google" id="ProtNLM"/>
    </source>
</evidence>
<sequence length="403" mass="45806">MLKQYFGINTAIGIQLNILSDGAVTVSACQILKQGKQLDFEHKITGLNSLKETSKTLSIKVPVAFNICGKGVLIRQTEKLAELTSLNFGQVLPNANFDDFYIQNFVSGERSFIAVIRKSEADKWITQLEEIGYRVVMLSLGPFVLDHILPQLNFYDGEVVFDGHTVQRDEQKHWKLYRFEETTAAPFPLKIESEKIDEKLVLAYASAFQLIMAAQLEPIQAHHNTVEQNYKDALTTKWIKAFGSIVIVLIFILLLINFVIFSWLGSENTKLAYQVSRSAQSTSDMKGIEEQVKLKEHKLKILGWYGGINKAHLVDELAAILPNEIIWKNIEINPIDAQGSRDQKTLVFKDRKIRVTGLSQQVIPVNEWMARIKTKSWVKTVELEIYSPNQELNTGEFTIIITY</sequence>
<dbReference type="Proteomes" id="UP000268007">
    <property type="component" value="Unassembled WGS sequence"/>
</dbReference>
<name>A0A495J681_9SPHI</name>
<dbReference type="AlphaFoldDB" id="A0A495J681"/>
<keyword evidence="1" id="KW-0472">Membrane</keyword>
<dbReference type="RefSeq" id="WP_121200177.1">
    <property type="nucleotide sequence ID" value="NZ_RBKU01000001.1"/>
</dbReference>
<accession>A0A495J681</accession>
<reference evidence="2 3" key="1">
    <citation type="submission" date="2018-10" db="EMBL/GenBank/DDBJ databases">
        <title>Genomic Encyclopedia of Archaeal and Bacterial Type Strains, Phase II (KMG-II): from individual species to whole genera.</title>
        <authorList>
            <person name="Goeker M."/>
        </authorList>
    </citation>
    <scope>NUCLEOTIDE SEQUENCE [LARGE SCALE GENOMIC DNA]</scope>
    <source>
        <strain evidence="2 3">DSM 18602</strain>
    </source>
</reference>
<evidence type="ECO:0000256" key="1">
    <source>
        <dbReference type="SAM" id="Phobius"/>
    </source>
</evidence>
<gene>
    <name evidence="2" type="ORF">BDD43_4749</name>
</gene>
<evidence type="ECO:0000313" key="3">
    <source>
        <dbReference type="Proteomes" id="UP000268007"/>
    </source>
</evidence>
<feature type="transmembrane region" description="Helical" evidence="1">
    <location>
        <begin position="241"/>
        <end position="264"/>
    </location>
</feature>
<dbReference type="EMBL" id="RBKU01000001">
    <property type="protein sequence ID" value="RKR84510.1"/>
    <property type="molecule type" value="Genomic_DNA"/>
</dbReference>
<keyword evidence="3" id="KW-1185">Reference proteome</keyword>
<keyword evidence="1" id="KW-0812">Transmembrane</keyword>
<evidence type="ECO:0000313" key="2">
    <source>
        <dbReference type="EMBL" id="RKR84510.1"/>
    </source>
</evidence>
<proteinExistence type="predicted"/>
<dbReference type="OrthoDB" id="783374at2"/>
<keyword evidence="1" id="KW-1133">Transmembrane helix</keyword>
<comment type="caution">
    <text evidence="2">The sequence shown here is derived from an EMBL/GenBank/DDBJ whole genome shotgun (WGS) entry which is preliminary data.</text>
</comment>
<protein>
    <recommendedName>
        <fullName evidence="4">Fimbrial assembly protein PilN</fullName>
    </recommendedName>
</protein>
<organism evidence="2 3">
    <name type="scientific">Mucilaginibacter gracilis</name>
    <dbReference type="NCBI Taxonomy" id="423350"/>
    <lineage>
        <taxon>Bacteria</taxon>
        <taxon>Pseudomonadati</taxon>
        <taxon>Bacteroidota</taxon>
        <taxon>Sphingobacteriia</taxon>
        <taxon>Sphingobacteriales</taxon>
        <taxon>Sphingobacteriaceae</taxon>
        <taxon>Mucilaginibacter</taxon>
    </lineage>
</organism>